<keyword evidence="14" id="KW-1185">Reference proteome</keyword>
<feature type="compositionally biased region" description="Polar residues" evidence="12">
    <location>
        <begin position="46"/>
        <end position="59"/>
    </location>
</feature>
<dbReference type="SMART" id="SM01262">
    <property type="entry name" value="LAMTOR"/>
    <property type="match status" value="1"/>
</dbReference>
<evidence type="ECO:0000313" key="14">
    <source>
        <dbReference type="Proteomes" id="UP000270296"/>
    </source>
</evidence>
<dbReference type="PANTHER" id="PTHR13401:SF2">
    <property type="entry name" value="RAGULATOR COMPLEX PROTEIN LAMTOR1"/>
    <property type="match status" value="1"/>
</dbReference>
<organism evidence="15">
    <name type="scientific">Soboliphyme baturini</name>
    <dbReference type="NCBI Taxonomy" id="241478"/>
    <lineage>
        <taxon>Eukaryota</taxon>
        <taxon>Metazoa</taxon>
        <taxon>Ecdysozoa</taxon>
        <taxon>Nematoda</taxon>
        <taxon>Enoplea</taxon>
        <taxon>Dorylaimia</taxon>
        <taxon>Dioctophymatida</taxon>
        <taxon>Dioctophymatoidea</taxon>
        <taxon>Soboliphymatidae</taxon>
        <taxon>Soboliphyme</taxon>
    </lineage>
</organism>
<evidence type="ECO:0000256" key="8">
    <source>
        <dbReference type="ARBA" id="ARBA00023139"/>
    </source>
</evidence>
<protein>
    <recommendedName>
        <fullName evidence="4">Ragulator complex protein LAMTOR1</fullName>
    </recommendedName>
    <alternativeName>
        <fullName evidence="11">Late endosomal/lysosomal adaptor and MAPK and MTOR activator 1</fullName>
    </alternativeName>
</protein>
<evidence type="ECO:0000256" key="11">
    <source>
        <dbReference type="ARBA" id="ARBA00032695"/>
    </source>
</evidence>
<feature type="compositionally biased region" description="Polar residues" evidence="12">
    <location>
        <begin position="67"/>
        <end position="78"/>
    </location>
</feature>
<evidence type="ECO:0000256" key="2">
    <source>
        <dbReference type="ARBA" id="ARBA00004577"/>
    </source>
</evidence>
<sequence length="192" mass="20985">MIFATVVTSHCIMQCVLNTYCASSMFKVIVQCCCPGSDTNSEDDQTSLIRTGSTPSTRQAPGALSHSGETNSAANNSAGEDEQAILRRILQKTANDVIDVAALESQTLEPREYMERARKYNVLLSQITVPSSFRPNNASLLMDSGQQVEKLLLAPVVEPGDVAYIRQLSQDVECAFNAIQVKHIEDLVVQFN</sequence>
<reference evidence="15" key="1">
    <citation type="submission" date="2016-06" db="UniProtKB">
        <authorList>
            <consortium name="WormBaseParasite"/>
        </authorList>
    </citation>
    <scope>IDENTIFICATION</scope>
</reference>
<dbReference type="AlphaFoldDB" id="A0A183IA33"/>
<evidence type="ECO:0000256" key="3">
    <source>
        <dbReference type="ARBA" id="ARBA00010861"/>
    </source>
</evidence>
<dbReference type="GO" id="GO:0005085">
    <property type="term" value="F:guanyl-nucleotide exchange factor activity"/>
    <property type="evidence" value="ECO:0007669"/>
    <property type="project" value="TreeGrafter"/>
</dbReference>
<dbReference type="InterPro" id="IPR028209">
    <property type="entry name" value="LAMTOR1/MEH1"/>
</dbReference>
<evidence type="ECO:0000256" key="1">
    <source>
        <dbReference type="ARBA" id="ARBA00004122"/>
    </source>
</evidence>
<dbReference type="GO" id="GO:0007040">
    <property type="term" value="P:lysosome organization"/>
    <property type="evidence" value="ECO:0007669"/>
    <property type="project" value="InterPro"/>
</dbReference>
<comment type="subcellular location">
    <subcellularLocation>
        <location evidence="2">Late endosome membrane</location>
        <topology evidence="2">Lipid-anchor</topology>
        <orientation evidence="2">Cytoplasmic side</orientation>
    </subcellularLocation>
    <subcellularLocation>
        <location evidence="1">Lysosome membrane</location>
        <topology evidence="1">Lipid-anchor</topology>
        <orientation evidence="1">Cytoplasmic side</orientation>
    </subcellularLocation>
</comment>
<proteinExistence type="inferred from homology"/>
<comment type="similarity">
    <text evidence="3">Belongs to the LAMTOR1 family.</text>
</comment>
<evidence type="ECO:0000256" key="12">
    <source>
        <dbReference type="SAM" id="MobiDB-lite"/>
    </source>
</evidence>
<keyword evidence="5" id="KW-0519">Myristate</keyword>
<accession>A0A183IA33</accession>
<evidence type="ECO:0000256" key="7">
    <source>
        <dbReference type="ARBA" id="ARBA00023136"/>
    </source>
</evidence>
<evidence type="ECO:0000256" key="4">
    <source>
        <dbReference type="ARBA" id="ARBA00016099"/>
    </source>
</evidence>
<feature type="region of interest" description="Disordered" evidence="12">
    <location>
        <begin position="38"/>
        <end position="79"/>
    </location>
</feature>
<dbReference type="PANTHER" id="PTHR13401">
    <property type="entry name" value="RAGULATOR COMPLEX PROTEIN LAMTOR1"/>
    <property type="match status" value="1"/>
</dbReference>
<evidence type="ECO:0000256" key="9">
    <source>
        <dbReference type="ARBA" id="ARBA00023228"/>
    </source>
</evidence>
<dbReference type="GO" id="GO:0031902">
    <property type="term" value="C:late endosome membrane"/>
    <property type="evidence" value="ECO:0007669"/>
    <property type="project" value="UniProtKB-SubCell"/>
</dbReference>
<evidence type="ECO:0000256" key="10">
    <source>
        <dbReference type="ARBA" id="ARBA00023288"/>
    </source>
</evidence>
<reference evidence="13 14" key="2">
    <citation type="submission" date="2018-11" db="EMBL/GenBank/DDBJ databases">
        <authorList>
            <consortium name="Pathogen Informatics"/>
        </authorList>
    </citation>
    <scope>NUCLEOTIDE SEQUENCE [LARGE SCALE GENOMIC DNA]</scope>
</reference>
<evidence type="ECO:0000256" key="5">
    <source>
        <dbReference type="ARBA" id="ARBA00022707"/>
    </source>
</evidence>
<dbReference type="Proteomes" id="UP000270296">
    <property type="component" value="Unassembled WGS sequence"/>
</dbReference>
<dbReference type="GO" id="GO:0060090">
    <property type="term" value="F:molecular adaptor activity"/>
    <property type="evidence" value="ECO:0007669"/>
    <property type="project" value="TreeGrafter"/>
</dbReference>
<dbReference type="GO" id="GO:0016197">
    <property type="term" value="P:endosomal transport"/>
    <property type="evidence" value="ECO:0007669"/>
    <property type="project" value="InterPro"/>
</dbReference>
<dbReference type="WBParaSite" id="SBAD_0000049901-mRNA-1">
    <property type="protein sequence ID" value="SBAD_0000049901-mRNA-1"/>
    <property type="gene ID" value="SBAD_0000049901"/>
</dbReference>
<dbReference type="GO" id="GO:0045121">
    <property type="term" value="C:membrane raft"/>
    <property type="evidence" value="ECO:0007669"/>
    <property type="project" value="InterPro"/>
</dbReference>
<dbReference type="GO" id="GO:0042632">
    <property type="term" value="P:cholesterol homeostasis"/>
    <property type="evidence" value="ECO:0007669"/>
    <property type="project" value="InterPro"/>
</dbReference>
<dbReference type="EMBL" id="UZAM01001303">
    <property type="protein sequence ID" value="VDO84043.1"/>
    <property type="molecule type" value="Genomic_DNA"/>
</dbReference>
<dbReference type="GO" id="GO:0005765">
    <property type="term" value="C:lysosomal membrane"/>
    <property type="evidence" value="ECO:0007669"/>
    <property type="project" value="UniProtKB-SubCell"/>
</dbReference>
<name>A0A183IA33_9BILA</name>
<evidence type="ECO:0000313" key="13">
    <source>
        <dbReference type="EMBL" id="VDO84043.1"/>
    </source>
</evidence>
<dbReference type="OrthoDB" id="5562028at2759"/>
<keyword evidence="8" id="KW-0564">Palmitate</keyword>
<dbReference type="GO" id="GO:0043410">
    <property type="term" value="P:positive regulation of MAPK cascade"/>
    <property type="evidence" value="ECO:0007669"/>
    <property type="project" value="InterPro"/>
</dbReference>
<keyword evidence="10" id="KW-0449">Lipoprotein</keyword>
<keyword evidence="9" id="KW-0458">Lysosome</keyword>
<evidence type="ECO:0000256" key="6">
    <source>
        <dbReference type="ARBA" id="ARBA00022753"/>
    </source>
</evidence>
<keyword evidence="7" id="KW-0472">Membrane</keyword>
<dbReference type="GO" id="GO:0001919">
    <property type="term" value="P:regulation of receptor recycling"/>
    <property type="evidence" value="ECO:0007669"/>
    <property type="project" value="InterPro"/>
</dbReference>
<evidence type="ECO:0000313" key="15">
    <source>
        <dbReference type="WBParaSite" id="SBAD_0000049901-mRNA-1"/>
    </source>
</evidence>
<gene>
    <name evidence="13" type="ORF">SBAD_LOCUS477</name>
</gene>
<dbReference type="GO" id="GO:0071986">
    <property type="term" value="C:Ragulator complex"/>
    <property type="evidence" value="ECO:0007669"/>
    <property type="project" value="InterPro"/>
</dbReference>
<dbReference type="GO" id="GO:0071230">
    <property type="term" value="P:cellular response to amino acid stimulus"/>
    <property type="evidence" value="ECO:0007669"/>
    <property type="project" value="InterPro"/>
</dbReference>
<dbReference type="GO" id="GO:0032008">
    <property type="term" value="P:positive regulation of TOR signaling"/>
    <property type="evidence" value="ECO:0007669"/>
    <property type="project" value="InterPro"/>
</dbReference>
<keyword evidence="6" id="KW-0967">Endosome</keyword>
<dbReference type="Pfam" id="PF15454">
    <property type="entry name" value="LAMTOR"/>
    <property type="match status" value="1"/>
</dbReference>